<dbReference type="CTD" id="13211194"/>
<dbReference type="KEGG" id="cel:CELE_C49C3.20"/>
<keyword evidence="1" id="KW-1133">Transmembrane helix</keyword>
<keyword evidence="1" id="KW-0812">Transmembrane</keyword>
<keyword evidence="3" id="KW-1185">Reference proteome</keyword>
<dbReference type="HOGENOM" id="CLU_2981076_0_0_1"/>
<reference evidence="2 3" key="1">
    <citation type="journal article" date="1998" name="Science">
        <title>Genome sequence of the nematode C. elegans: a platform for investigating biology.</title>
        <authorList>
            <consortium name="The C. elegans sequencing consortium"/>
            <person name="Sulson J.E."/>
            <person name="Waterston R."/>
        </authorList>
    </citation>
    <scope>NUCLEOTIDE SEQUENCE [LARGE SCALE GENOMIC DNA]</scope>
    <source>
        <strain evidence="2 3">Bristol N2</strain>
    </source>
</reference>
<dbReference type="EMBL" id="BX284604">
    <property type="protein sequence ID" value="CAX65052.1"/>
    <property type="molecule type" value="Genomic_DNA"/>
</dbReference>
<dbReference type="AlphaFoldDB" id="C1P653"/>
<dbReference type="PaxDb" id="6239-C49C3.20"/>
<dbReference type="InParanoid" id="C1P653"/>
<dbReference type="Proteomes" id="UP000001940">
    <property type="component" value="Chromosome IV"/>
</dbReference>
<dbReference type="GeneID" id="13211194"/>
<organism evidence="2 3">
    <name type="scientific">Caenorhabditis elegans</name>
    <dbReference type="NCBI Taxonomy" id="6239"/>
    <lineage>
        <taxon>Eukaryota</taxon>
        <taxon>Metazoa</taxon>
        <taxon>Ecdysozoa</taxon>
        <taxon>Nematoda</taxon>
        <taxon>Chromadorea</taxon>
        <taxon>Rhabditida</taxon>
        <taxon>Rhabditina</taxon>
        <taxon>Rhabditomorpha</taxon>
        <taxon>Rhabditoidea</taxon>
        <taxon>Rhabditidae</taxon>
        <taxon>Peloderinae</taxon>
        <taxon>Caenorhabditis</taxon>
    </lineage>
</organism>
<dbReference type="AGR" id="WB:WBGene00185097"/>
<evidence type="ECO:0000313" key="2">
    <source>
        <dbReference type="EMBL" id="CAX65052.1"/>
    </source>
</evidence>
<evidence type="ECO:0000313" key="4">
    <source>
        <dbReference type="WormBase" id="C49C3.20"/>
    </source>
</evidence>
<proteinExistence type="predicted"/>
<name>C1P653_CAEEL</name>
<accession>C1P653</accession>
<dbReference type="Bgee" id="WBGene00185097">
    <property type="expression patterns" value="Expressed in larva and 1 other cell type or tissue"/>
</dbReference>
<feature type="transmembrane region" description="Helical" evidence="1">
    <location>
        <begin position="6"/>
        <end position="23"/>
    </location>
</feature>
<gene>
    <name evidence="2 4" type="ORF">C49C3.20</name>
    <name evidence="2" type="ORF">CELE_C49C3.20</name>
</gene>
<keyword evidence="1" id="KW-0472">Membrane</keyword>
<sequence length="58" mass="6573">MSYLIPALIGCALLIFGTVIYYGDNFKNGYRPSTEFLDALERIDCKEGKMTKCPSYLQ</sequence>
<dbReference type="WormBase" id="C49C3.20">
    <property type="protein sequence ID" value="CE43634"/>
    <property type="gene ID" value="WBGene00185097"/>
</dbReference>
<protein>
    <submittedName>
        <fullName evidence="2">TMhelix containing protein</fullName>
    </submittedName>
</protein>
<evidence type="ECO:0000313" key="3">
    <source>
        <dbReference type="Proteomes" id="UP000001940"/>
    </source>
</evidence>
<evidence type="ECO:0000256" key="1">
    <source>
        <dbReference type="SAM" id="Phobius"/>
    </source>
</evidence>
<dbReference type="RefSeq" id="NP_001255936.1">
    <property type="nucleotide sequence ID" value="NM_001269007.3"/>
</dbReference>